<organism evidence="3 4">
    <name type="scientific">Gonapodya prolifera (strain JEL478)</name>
    <name type="common">Monoblepharis prolifera</name>
    <dbReference type="NCBI Taxonomy" id="1344416"/>
    <lineage>
        <taxon>Eukaryota</taxon>
        <taxon>Fungi</taxon>
        <taxon>Fungi incertae sedis</taxon>
        <taxon>Chytridiomycota</taxon>
        <taxon>Chytridiomycota incertae sedis</taxon>
        <taxon>Monoblepharidomycetes</taxon>
        <taxon>Monoblepharidales</taxon>
        <taxon>Gonapodyaceae</taxon>
        <taxon>Gonapodya</taxon>
    </lineage>
</organism>
<sequence>MSFCRAVAYIPCEPTSRQLLGISSLFLASKYCDVPKVTLKVHAILELCDHIYTRGDIYEMENRVLDVVSFDLGYWGPGCIVDVLAELGQEHNAVIEVVDRETLLEEALESWYSLSGLEPAAASNFGYPPQNTTVEAQPSWPQISTHTQSLAHYILRICDLHSRFIGRVPSEMAVCALIAADRLLVQEGVIPVDQDRLTDLFWLANYLGSPGAVVTNITSHMVDLYFRRQRPLRTPPPMPPSRSPQNTVSRHTF</sequence>
<dbReference type="OrthoDB" id="5003985at2759"/>
<feature type="compositionally biased region" description="Pro residues" evidence="1">
    <location>
        <begin position="233"/>
        <end position="242"/>
    </location>
</feature>
<dbReference type="PANTHER" id="PTHR10177">
    <property type="entry name" value="CYCLINS"/>
    <property type="match status" value="1"/>
</dbReference>
<proteinExistence type="predicted"/>
<dbReference type="InterPro" id="IPR039361">
    <property type="entry name" value="Cyclin"/>
</dbReference>
<name>A0A139A935_GONPJ</name>
<dbReference type="EMBL" id="KQ965778">
    <property type="protein sequence ID" value="KXS13341.1"/>
    <property type="molecule type" value="Genomic_DNA"/>
</dbReference>
<dbReference type="InterPro" id="IPR036915">
    <property type="entry name" value="Cyclin-like_sf"/>
</dbReference>
<dbReference type="InterPro" id="IPR006671">
    <property type="entry name" value="Cyclin_N"/>
</dbReference>
<feature type="region of interest" description="Disordered" evidence="1">
    <location>
        <begin position="230"/>
        <end position="253"/>
    </location>
</feature>
<dbReference type="Pfam" id="PF00134">
    <property type="entry name" value="Cyclin_N"/>
    <property type="match status" value="1"/>
</dbReference>
<dbReference type="AlphaFoldDB" id="A0A139A935"/>
<feature type="domain" description="Cyclin N-terminal" evidence="2">
    <location>
        <begin position="12"/>
        <end position="72"/>
    </location>
</feature>
<gene>
    <name evidence="3" type="ORF">M427DRAFT_33943</name>
</gene>
<keyword evidence="4" id="KW-1185">Reference proteome</keyword>
<reference evidence="3 4" key="1">
    <citation type="journal article" date="2015" name="Genome Biol. Evol.">
        <title>Phylogenomic analyses indicate that early fungi evolved digesting cell walls of algal ancestors of land plants.</title>
        <authorList>
            <person name="Chang Y."/>
            <person name="Wang S."/>
            <person name="Sekimoto S."/>
            <person name="Aerts A.L."/>
            <person name="Choi C."/>
            <person name="Clum A."/>
            <person name="LaButti K.M."/>
            <person name="Lindquist E.A."/>
            <person name="Yee Ngan C."/>
            <person name="Ohm R.A."/>
            <person name="Salamov A.A."/>
            <person name="Grigoriev I.V."/>
            <person name="Spatafora J.W."/>
            <person name="Berbee M.L."/>
        </authorList>
    </citation>
    <scope>NUCLEOTIDE SEQUENCE [LARGE SCALE GENOMIC DNA]</scope>
    <source>
        <strain evidence="3 4">JEL478</strain>
    </source>
</reference>
<protein>
    <recommendedName>
        <fullName evidence="2">Cyclin N-terminal domain-containing protein</fullName>
    </recommendedName>
</protein>
<evidence type="ECO:0000256" key="1">
    <source>
        <dbReference type="SAM" id="MobiDB-lite"/>
    </source>
</evidence>
<evidence type="ECO:0000313" key="3">
    <source>
        <dbReference type="EMBL" id="KXS13341.1"/>
    </source>
</evidence>
<evidence type="ECO:0000259" key="2">
    <source>
        <dbReference type="Pfam" id="PF00134"/>
    </source>
</evidence>
<dbReference type="Gene3D" id="1.10.472.10">
    <property type="entry name" value="Cyclin-like"/>
    <property type="match status" value="1"/>
</dbReference>
<evidence type="ECO:0000313" key="4">
    <source>
        <dbReference type="Proteomes" id="UP000070544"/>
    </source>
</evidence>
<accession>A0A139A935</accession>
<dbReference type="SUPFAM" id="SSF47954">
    <property type="entry name" value="Cyclin-like"/>
    <property type="match status" value="1"/>
</dbReference>
<dbReference type="Proteomes" id="UP000070544">
    <property type="component" value="Unassembled WGS sequence"/>
</dbReference>